<dbReference type="PROSITE" id="PS51257">
    <property type="entry name" value="PROKAR_LIPOPROTEIN"/>
    <property type="match status" value="1"/>
</dbReference>
<evidence type="ECO:0000259" key="2">
    <source>
        <dbReference type="Pfam" id="PF19843"/>
    </source>
</evidence>
<accession>A0A2A8D7V7</accession>
<dbReference type="RefSeq" id="WP_098042367.1">
    <property type="nucleotide sequence ID" value="NZ_CAURLQ010000022.1"/>
</dbReference>
<dbReference type="InterPro" id="IPR046281">
    <property type="entry name" value="DUF6318"/>
</dbReference>
<reference evidence="3" key="1">
    <citation type="submission" date="2017-10" db="EMBL/GenBank/DDBJ databases">
        <title>Kefir isolates.</title>
        <authorList>
            <person name="Kim Y."/>
            <person name="Blasche S."/>
        </authorList>
    </citation>
    <scope>NUCLEOTIDE SEQUENCE [LARGE SCALE GENOMIC DNA]</scope>
    <source>
        <strain evidence="3">OG2-2</strain>
    </source>
</reference>
<dbReference type="Proteomes" id="UP000219947">
    <property type="component" value="Unassembled WGS sequence"/>
</dbReference>
<evidence type="ECO:0000313" key="4">
    <source>
        <dbReference type="Proteomes" id="UP000219947"/>
    </source>
</evidence>
<sequence>MNTRTPGLSRRALMGVLGVSGFAVLLSACGEDSKPAGAATESSSSSSAEGAGASSSASVSSSENPSPSSSTSPHYSGKLKAPEGEYRPADFYGPAQNVPKPKTEEGYTNASLEGMRKTVQAWTEWRNYGMQTGDYSEAKKFISKDFKDERDTYDLNTGLYKEGGWMIGGDLRKYEFHGEPINQGNGKYEWKFFVAWPYYVYVDSDGKTYKKIRNEDYENNWFMMTLHHDGNRWLIDNVHSLAIEKK</sequence>
<dbReference type="Pfam" id="PF19843">
    <property type="entry name" value="DUF6318"/>
    <property type="match status" value="1"/>
</dbReference>
<name>A0A2A8D7V7_9MICC</name>
<comment type="caution">
    <text evidence="3">The sequence shown here is derived from an EMBL/GenBank/DDBJ whole genome shotgun (WGS) entry which is preliminary data.</text>
</comment>
<dbReference type="EMBL" id="PDEV01000001">
    <property type="protein sequence ID" value="PEN17082.1"/>
    <property type="molecule type" value="Genomic_DNA"/>
</dbReference>
<proteinExistence type="predicted"/>
<feature type="compositionally biased region" description="Low complexity" evidence="1">
    <location>
        <begin position="35"/>
        <end position="72"/>
    </location>
</feature>
<dbReference type="PROSITE" id="PS51318">
    <property type="entry name" value="TAT"/>
    <property type="match status" value="1"/>
</dbReference>
<keyword evidence="4" id="KW-1185">Reference proteome</keyword>
<dbReference type="InterPro" id="IPR006311">
    <property type="entry name" value="TAT_signal"/>
</dbReference>
<evidence type="ECO:0000313" key="3">
    <source>
        <dbReference type="EMBL" id="PEN17082.1"/>
    </source>
</evidence>
<feature type="region of interest" description="Disordered" evidence="1">
    <location>
        <begin position="31"/>
        <end position="109"/>
    </location>
</feature>
<protein>
    <recommendedName>
        <fullName evidence="2">DUF6318 domain-containing protein</fullName>
    </recommendedName>
</protein>
<gene>
    <name evidence="3" type="ORF">CRM92_03420</name>
</gene>
<evidence type="ECO:0000256" key="1">
    <source>
        <dbReference type="SAM" id="MobiDB-lite"/>
    </source>
</evidence>
<organism evidence="3 4">
    <name type="scientific">Rothia dentocariosa</name>
    <dbReference type="NCBI Taxonomy" id="2047"/>
    <lineage>
        <taxon>Bacteria</taxon>
        <taxon>Bacillati</taxon>
        <taxon>Actinomycetota</taxon>
        <taxon>Actinomycetes</taxon>
        <taxon>Micrococcales</taxon>
        <taxon>Micrococcaceae</taxon>
        <taxon>Rothia</taxon>
    </lineage>
</organism>
<dbReference type="AlphaFoldDB" id="A0A2A8D7V7"/>
<feature type="domain" description="DUF6318" evidence="2">
    <location>
        <begin position="84"/>
        <end position="238"/>
    </location>
</feature>